<feature type="transmembrane region" description="Helical" evidence="5">
    <location>
        <begin position="71"/>
        <end position="98"/>
    </location>
</feature>
<dbReference type="GO" id="GO:0016020">
    <property type="term" value="C:membrane"/>
    <property type="evidence" value="ECO:0007669"/>
    <property type="project" value="UniProtKB-SubCell"/>
</dbReference>
<keyword evidence="2 5" id="KW-0812">Transmembrane</keyword>
<reference evidence="6" key="2">
    <citation type="journal article" date="2019" name="Gigascience">
        <title>High-quality Schistosoma haematobium genome achieved by single-molecule and long-range sequencing.</title>
        <authorList>
            <person name="Stroehlein A.J."/>
            <person name="Korhonen P.K."/>
            <person name="Chong T.M."/>
            <person name="Lim Y.L."/>
            <person name="Chan K.G."/>
            <person name="Webster B."/>
            <person name="Rollinson D."/>
            <person name="Brindley P.J."/>
            <person name="Gasser R.B."/>
            <person name="Young N.D."/>
        </authorList>
    </citation>
    <scope>NUCLEOTIDE SEQUENCE</scope>
</reference>
<dbReference type="PANTHER" id="PTHR12778">
    <property type="entry name" value="SOLUTE CARRIER FAMILY 33 ACETYL-COA TRANSPORTER -RELATED"/>
    <property type="match status" value="1"/>
</dbReference>
<dbReference type="Proteomes" id="UP000471633">
    <property type="component" value="Unassembled WGS sequence"/>
</dbReference>
<comment type="caution">
    <text evidence="6">The sequence shown here is derived from an EMBL/GenBank/DDBJ whole genome shotgun (WGS) entry which is preliminary data.</text>
</comment>
<organism evidence="6 7">
    <name type="scientific">Schistosoma haematobium</name>
    <name type="common">Blood fluke</name>
    <dbReference type="NCBI Taxonomy" id="6185"/>
    <lineage>
        <taxon>Eukaryota</taxon>
        <taxon>Metazoa</taxon>
        <taxon>Spiralia</taxon>
        <taxon>Lophotrochozoa</taxon>
        <taxon>Platyhelminthes</taxon>
        <taxon>Trematoda</taxon>
        <taxon>Digenea</taxon>
        <taxon>Strigeidida</taxon>
        <taxon>Schistosomatoidea</taxon>
        <taxon>Schistosomatidae</taxon>
        <taxon>Schistosoma</taxon>
    </lineage>
</organism>
<reference evidence="6" key="1">
    <citation type="journal article" date="2012" name="Nat. Genet.">
        <title>Whole-genome sequence of Schistosoma haematobium.</title>
        <authorList>
            <person name="Young N.D."/>
            <person name="Jex A.R."/>
            <person name="Li B."/>
            <person name="Liu S."/>
            <person name="Yang L."/>
            <person name="Xiong Z."/>
            <person name="Li Y."/>
            <person name="Cantacessi C."/>
            <person name="Hall R.S."/>
            <person name="Xu X."/>
            <person name="Chen F."/>
            <person name="Wu X."/>
            <person name="Zerlotini A."/>
            <person name="Oliveira G."/>
            <person name="Hofmann A."/>
            <person name="Zhang G."/>
            <person name="Fang X."/>
            <person name="Kang Y."/>
            <person name="Campbell B.E."/>
            <person name="Loukas A."/>
            <person name="Ranganathan S."/>
            <person name="Rollinson D."/>
            <person name="Rinaldi G."/>
            <person name="Brindley P.J."/>
            <person name="Yang H."/>
            <person name="Wang J."/>
            <person name="Wang J."/>
            <person name="Gasser R.B."/>
        </authorList>
    </citation>
    <scope>NUCLEOTIDE SEQUENCE</scope>
</reference>
<dbReference type="InterPro" id="IPR004752">
    <property type="entry name" value="AmpG_permease/AT-1"/>
</dbReference>
<protein>
    <submittedName>
        <fullName evidence="6">Major facilitator super domain-containing protein 3</fullName>
    </submittedName>
</protein>
<name>A0A922LUJ4_SCHHA</name>
<feature type="transmembrane region" description="Helical" evidence="5">
    <location>
        <begin position="570"/>
        <end position="594"/>
    </location>
</feature>
<evidence type="ECO:0000256" key="4">
    <source>
        <dbReference type="ARBA" id="ARBA00023136"/>
    </source>
</evidence>
<dbReference type="InterPro" id="IPR036259">
    <property type="entry name" value="MFS_trans_sf"/>
</dbReference>
<feature type="transmembrane region" description="Helical" evidence="5">
    <location>
        <begin position="918"/>
        <end position="938"/>
    </location>
</feature>
<feature type="transmembrane region" description="Helical" evidence="5">
    <location>
        <begin position="696"/>
        <end position="715"/>
    </location>
</feature>
<evidence type="ECO:0000256" key="3">
    <source>
        <dbReference type="ARBA" id="ARBA00022989"/>
    </source>
</evidence>
<dbReference type="InterPro" id="IPR024371">
    <property type="entry name" value="AcetylCoA_trans_1-like"/>
</dbReference>
<dbReference type="AlphaFoldDB" id="A0A922LUJ4"/>
<feature type="transmembrane region" description="Helical" evidence="5">
    <location>
        <begin position="449"/>
        <end position="468"/>
    </location>
</feature>
<gene>
    <name evidence="6" type="primary">MFSD3_3</name>
    <name evidence="6" type="ORF">MS3_00010070</name>
</gene>
<proteinExistence type="predicted"/>
<dbReference type="RefSeq" id="XP_051073330.1">
    <property type="nucleotide sequence ID" value="XM_051218404.1"/>
</dbReference>
<feature type="transmembrane region" description="Helical" evidence="5">
    <location>
        <begin position="652"/>
        <end position="675"/>
    </location>
</feature>
<evidence type="ECO:0000256" key="5">
    <source>
        <dbReference type="SAM" id="Phobius"/>
    </source>
</evidence>
<keyword evidence="7" id="KW-1185">Reference proteome</keyword>
<dbReference type="Pfam" id="PF13000">
    <property type="entry name" value="Acatn"/>
    <property type="match status" value="1"/>
</dbReference>
<dbReference type="GeneID" id="75578049"/>
<feature type="transmembrane region" description="Helical" evidence="5">
    <location>
        <begin position="488"/>
        <end position="506"/>
    </location>
</feature>
<dbReference type="EMBL" id="AMPZ03000001">
    <property type="protein sequence ID" value="KAH9594162.1"/>
    <property type="molecule type" value="Genomic_DNA"/>
</dbReference>
<evidence type="ECO:0000313" key="6">
    <source>
        <dbReference type="EMBL" id="KAH9594162.1"/>
    </source>
</evidence>
<feature type="transmembrane region" description="Helical" evidence="5">
    <location>
        <begin position="837"/>
        <end position="858"/>
    </location>
</feature>
<dbReference type="SUPFAM" id="SSF103473">
    <property type="entry name" value="MFS general substrate transporter"/>
    <property type="match status" value="1"/>
</dbReference>
<evidence type="ECO:0000313" key="7">
    <source>
        <dbReference type="Proteomes" id="UP000471633"/>
    </source>
</evidence>
<reference evidence="6" key="3">
    <citation type="submission" date="2021-06" db="EMBL/GenBank/DDBJ databases">
        <title>Chromosome-level genome assembly for S. haematobium.</title>
        <authorList>
            <person name="Stroehlein A.J."/>
        </authorList>
    </citation>
    <scope>NUCLEOTIDE SEQUENCE</scope>
</reference>
<dbReference type="KEGG" id="shx:MS3_00010070"/>
<dbReference type="GO" id="GO:0008521">
    <property type="term" value="F:acetyl-CoA transmembrane transporter activity"/>
    <property type="evidence" value="ECO:0007669"/>
    <property type="project" value="InterPro"/>
</dbReference>
<dbReference type="PANTHER" id="PTHR12778:SF9">
    <property type="entry name" value="ACETYL-COENZYME A TRANSPORTER 1"/>
    <property type="match status" value="1"/>
</dbReference>
<feature type="transmembrane region" description="Helical" evidence="5">
    <location>
        <begin position="727"/>
        <end position="748"/>
    </location>
</feature>
<comment type="subcellular location">
    <subcellularLocation>
        <location evidence="1">Membrane</location>
        <topology evidence="1">Multi-pass membrane protein</topology>
    </subcellularLocation>
</comment>
<sequence>MANSNALHGTVEISESPVDKFQILINITGSHLSDQERLKYRLRSTEDSLFVELYPQFSSPAHRNDGEEEKIYLQLLCVTIISLVLVVFVVSIIFSCWWTKSYKIPIDLGVTDAVYYISLKHEDGLVDGEKKDSRKKSAESASNVNVANISTNSGNQCELIELISTPHSRSENNNQTKAYVYVSPTVAYATVSIGNNPQLNVSALRTILPANYPLPRYVVAAGEMRSTGNNNNNVTSDLDRLPDGTIIGTPILLSANSSNGVIAVASAVPLYVSNYISGASGELMTTSSIGYMPSFSIPSSVIPVSCDSHQILNHYIPGHGSDETSGILSDSEGSTSFTAGAQTNTFFLSHPFYPASGSSDVQVIQPVISSSGIIPKSTSSTFLKSLTSQGISIGISAAIPFLLQSNYRTGGYNLQATFSISAWPHAMKLLWAPIVDSIYVNFIGRRKTWLIITQYAIGIELIVLASRIDDLFGRDPNKAYSQLGSHHPVAIIPLTIAFFVLTFLTATQDVAVDGWALTLLSKKNVGLASTCNKVGQSLGYALSFILLVCLESPDIPNKYLRRTPIADKGLITFSGFLYAWGFGFMIFNTVLVIFKHEKGSKLDGIIRHFVKSRLFSKSKYSTHSLNSEQTANKNEQTDGSEKVSLLNTYKTIIGVIQLKPVALYLVLLVLAKVCAFGTYRATSLKIIEQGFSREKLALLNLGFLPMDFFLPFLFMRFTTGPKPLTSGLMIFLPRLLTNCLFIPIIHFIPHFRMISNDTIMMNNSNMTTLNNYTTNNINNHTIILMKDKPTYSFPLIFYAILISGFLLDKITSTIIYVQFHAFHAKISDPIIGGTYMTLLNTVVNLAGALGTTVSLALIERLTIHSCTKNASHSGIHTNTSGIFLNSSLATENTTCYTLDGNNTCINPIESCVKVFDGYYIEVIALFFIGLILFIWFFYPKAKYLQSLPVTKFYYNPTTDEYSCFGRKFNCCRKTENQSLDITDNFESMENNADTTSTAAVATTTTTTTTNNNNNINGEIKLLLNN</sequence>
<evidence type="ECO:0000256" key="1">
    <source>
        <dbReference type="ARBA" id="ARBA00004141"/>
    </source>
</evidence>
<dbReference type="CTD" id="75578049"/>
<keyword evidence="3 5" id="KW-1133">Transmembrane helix</keyword>
<keyword evidence="4 5" id="KW-0472">Membrane</keyword>
<reference evidence="6" key="4">
    <citation type="journal article" date="2022" name="PLoS Pathog.">
        <title>Chromosome-level genome of Schistosoma haematobium underpins genome-wide explorations of molecular variation.</title>
        <authorList>
            <person name="Stroehlein A.J."/>
            <person name="Korhonen P.K."/>
            <person name="Lee V.V."/>
            <person name="Ralph S.A."/>
            <person name="Mentink-Kane M."/>
            <person name="You H."/>
            <person name="McManus D.P."/>
            <person name="Tchuente L.T."/>
            <person name="Stothard J.R."/>
            <person name="Kaur P."/>
            <person name="Dudchenko O."/>
            <person name="Aiden E.L."/>
            <person name="Yang B."/>
            <person name="Yang H."/>
            <person name="Emery A.M."/>
            <person name="Webster B.L."/>
            <person name="Brindley P.J."/>
            <person name="Rollinson D."/>
            <person name="Chang B.C.H."/>
            <person name="Gasser R.B."/>
            <person name="Young N.D."/>
        </authorList>
    </citation>
    <scope>NUCLEOTIDE SEQUENCE</scope>
</reference>
<dbReference type="GO" id="GO:0035348">
    <property type="term" value="P:acetyl-CoA transmembrane transport"/>
    <property type="evidence" value="ECO:0007669"/>
    <property type="project" value="InterPro"/>
</dbReference>
<accession>A0A922LUJ4</accession>
<feature type="transmembrane region" description="Helical" evidence="5">
    <location>
        <begin position="795"/>
        <end position="817"/>
    </location>
</feature>
<evidence type="ECO:0000256" key="2">
    <source>
        <dbReference type="ARBA" id="ARBA00022692"/>
    </source>
</evidence>